<dbReference type="Pfam" id="PF13453">
    <property type="entry name" value="Zn_ribbon_TFIIB"/>
    <property type="match status" value="1"/>
</dbReference>
<proteinExistence type="predicted"/>
<accession>A0A8I0MUU8</accession>
<reference evidence="2 3" key="1">
    <citation type="submission" date="2015-06" db="EMBL/GenBank/DDBJ databases">
        <title>Genome sequence of Pseudoalteromonas peptidolytica.</title>
        <authorList>
            <person name="Xie B.-B."/>
            <person name="Rong J.-C."/>
            <person name="Qin Q.-L."/>
            <person name="Zhang Y.-Z."/>
        </authorList>
    </citation>
    <scope>NUCLEOTIDE SEQUENCE [LARGE SCALE GENOMIC DNA]</scope>
    <source>
        <strain evidence="2 3">F12-50-A1</strain>
    </source>
</reference>
<comment type="caution">
    <text evidence="2">The sequence shown here is derived from an EMBL/GenBank/DDBJ whole genome shotgun (WGS) entry which is preliminary data.</text>
</comment>
<evidence type="ECO:0000313" key="2">
    <source>
        <dbReference type="EMBL" id="MBE0346265.1"/>
    </source>
</evidence>
<organism evidence="2 3">
    <name type="scientific">Pseudoalteromonas peptidolytica F12-50-A1</name>
    <dbReference type="NCBI Taxonomy" id="1315280"/>
    <lineage>
        <taxon>Bacteria</taxon>
        <taxon>Pseudomonadati</taxon>
        <taxon>Pseudomonadota</taxon>
        <taxon>Gammaproteobacteria</taxon>
        <taxon>Alteromonadales</taxon>
        <taxon>Pseudoalteromonadaceae</taxon>
        <taxon>Pseudoalteromonas</taxon>
    </lineage>
</organism>
<dbReference type="InterPro" id="IPR027392">
    <property type="entry name" value="TF_Znf"/>
</dbReference>
<dbReference type="RefSeq" id="WP_128731337.1">
    <property type="nucleotide sequence ID" value="NZ_AQHF01000020.1"/>
</dbReference>
<evidence type="ECO:0000313" key="3">
    <source>
        <dbReference type="Proteomes" id="UP000660708"/>
    </source>
</evidence>
<protein>
    <recommendedName>
        <fullName evidence="1">Transcription factor zinc-finger domain-containing protein</fullName>
    </recommendedName>
</protein>
<dbReference type="EMBL" id="AQHF01000020">
    <property type="protein sequence ID" value="MBE0346265.1"/>
    <property type="molecule type" value="Genomic_DNA"/>
</dbReference>
<sequence length="129" mass="14704">MNCLCDKTLKLIYTDIEGYCGYQCPSCDAVWLPRKFVEAIKHTYHFTYADFLATRTPLKQNAVQSCPDDGHKLVAYQLNNASFSECPCCASIWFEAGELQALLQNYQRVNSNTSILDKLDIFNLFNILS</sequence>
<dbReference type="Proteomes" id="UP000660708">
    <property type="component" value="Unassembled WGS sequence"/>
</dbReference>
<feature type="domain" description="Transcription factor zinc-finger" evidence="1">
    <location>
        <begin position="66"/>
        <end position="104"/>
    </location>
</feature>
<evidence type="ECO:0000259" key="1">
    <source>
        <dbReference type="Pfam" id="PF13453"/>
    </source>
</evidence>
<dbReference type="AlphaFoldDB" id="A0A8I0MUU8"/>
<name>A0A8I0MUU8_9GAMM</name>
<gene>
    <name evidence="2" type="ORF">PPEP_a1337</name>
</gene>
<keyword evidence="3" id="KW-1185">Reference proteome</keyword>